<keyword evidence="3" id="KW-1185">Reference proteome</keyword>
<comment type="caution">
    <text evidence="2">The sequence shown here is derived from an EMBL/GenBank/DDBJ whole genome shotgun (WGS) entry which is preliminary data.</text>
</comment>
<dbReference type="InterPro" id="IPR029058">
    <property type="entry name" value="AB_hydrolase_fold"/>
</dbReference>
<dbReference type="SUPFAM" id="SSF53474">
    <property type="entry name" value="alpha/beta-Hydrolases"/>
    <property type="match status" value="1"/>
</dbReference>
<reference evidence="3" key="1">
    <citation type="submission" date="2017-11" db="EMBL/GenBank/DDBJ databases">
        <authorList>
            <person name="Zhu W."/>
        </authorList>
    </citation>
    <scope>NUCLEOTIDE SEQUENCE [LARGE SCALE GENOMIC DNA]</scope>
    <source>
        <strain evidence="3">CAU 1183</strain>
    </source>
</reference>
<dbReference type="InterPro" id="IPR022742">
    <property type="entry name" value="Hydrolase_4"/>
</dbReference>
<evidence type="ECO:0000259" key="1">
    <source>
        <dbReference type="Pfam" id="PF12146"/>
    </source>
</evidence>
<name>A0A3D8PN55_9BACI</name>
<dbReference type="EMBL" id="PIOC01000024">
    <property type="protein sequence ID" value="RDW16575.1"/>
    <property type="molecule type" value="Genomic_DNA"/>
</dbReference>
<feature type="domain" description="Serine aminopeptidase S33" evidence="1">
    <location>
        <begin position="26"/>
        <end position="286"/>
    </location>
</feature>
<dbReference type="InterPro" id="IPR051044">
    <property type="entry name" value="MAG_DAG_Lipase"/>
</dbReference>
<dbReference type="OrthoDB" id="9806902at2"/>
<dbReference type="RefSeq" id="WP_115774373.1">
    <property type="nucleotide sequence ID" value="NZ_PIOC01000024.1"/>
</dbReference>
<evidence type="ECO:0000313" key="2">
    <source>
        <dbReference type="EMBL" id="RDW16575.1"/>
    </source>
</evidence>
<dbReference type="PANTHER" id="PTHR11614">
    <property type="entry name" value="PHOSPHOLIPASE-RELATED"/>
    <property type="match status" value="1"/>
</dbReference>
<dbReference type="AlphaFoldDB" id="A0A3D8PN55"/>
<dbReference type="Pfam" id="PF12146">
    <property type="entry name" value="Hydrolase_4"/>
    <property type="match status" value="1"/>
</dbReference>
<organism evidence="2 3">
    <name type="scientific">Oceanobacillus arenosus</name>
    <dbReference type="NCBI Taxonomy" id="1229153"/>
    <lineage>
        <taxon>Bacteria</taxon>
        <taxon>Bacillati</taxon>
        <taxon>Bacillota</taxon>
        <taxon>Bacilli</taxon>
        <taxon>Bacillales</taxon>
        <taxon>Bacillaceae</taxon>
        <taxon>Oceanobacillus</taxon>
    </lineage>
</organism>
<protein>
    <submittedName>
        <fullName evidence="2">Lysophospholipase</fullName>
    </submittedName>
</protein>
<accession>A0A3D8PN55</accession>
<dbReference type="Gene3D" id="3.40.50.1820">
    <property type="entry name" value="alpha/beta hydrolase"/>
    <property type="match status" value="1"/>
</dbReference>
<sequence length="308" mass="35328">MGASFWIEMIDDTKVYVKKWGTDIEQPKAIIQLAHGMVEHINRYNDFANYLVSKECIVYGNDHRGHGKTGEKQGLLGYFSDQDGFLKSVDDMHAISLKIKHEYPGIPLILFGHSMGSFLVRNYIQLYSEQIDGVILSGTGYFPNLITTAGKSIASILPPRKPSQFMNKLAFGNYNKRIKQQQTEFDWLTRDHDVVRQFIQDPLSGYIPTARFFYDLMTGLHHMQNNSRNEAIRMDLRMLLISGDEDPVGNYGKGVWRTANIYEKVGLTNITTMLLPHARHEILNEINKDDAYLAIHHWIESILFKNVS</sequence>
<evidence type="ECO:0000313" key="3">
    <source>
        <dbReference type="Proteomes" id="UP000257143"/>
    </source>
</evidence>
<proteinExistence type="predicted"/>
<gene>
    <name evidence="2" type="ORF">CWR48_16150</name>
</gene>
<dbReference type="Proteomes" id="UP000257143">
    <property type="component" value="Unassembled WGS sequence"/>
</dbReference>